<dbReference type="RefSeq" id="WP_247198495.1">
    <property type="nucleotide sequence ID" value="NZ_JALKCG010000001.1"/>
</dbReference>
<keyword evidence="1" id="KW-1133">Transmembrane helix</keyword>
<feature type="transmembrane region" description="Helical" evidence="1">
    <location>
        <begin position="179"/>
        <end position="200"/>
    </location>
</feature>
<name>A0ABT0DHW1_9HYPH</name>
<evidence type="ECO:0000313" key="2">
    <source>
        <dbReference type="EMBL" id="MCK0206862.1"/>
    </source>
</evidence>
<evidence type="ECO:0000313" key="3">
    <source>
        <dbReference type="Proteomes" id="UP001202867"/>
    </source>
</evidence>
<keyword evidence="3" id="KW-1185">Reference proteome</keyword>
<comment type="caution">
    <text evidence="2">The sequence shown here is derived from an EMBL/GenBank/DDBJ whole genome shotgun (WGS) entry which is preliminary data.</text>
</comment>
<protein>
    <submittedName>
        <fullName evidence="2">Uncharacterized protein</fullName>
    </submittedName>
</protein>
<accession>A0ABT0DHW1</accession>
<keyword evidence="1" id="KW-0472">Membrane</keyword>
<keyword evidence="1" id="KW-0812">Transmembrane</keyword>
<dbReference type="EMBL" id="JALKCG010000001">
    <property type="protein sequence ID" value="MCK0206862.1"/>
    <property type="molecule type" value="Genomic_DNA"/>
</dbReference>
<dbReference type="Proteomes" id="UP001202867">
    <property type="component" value="Unassembled WGS sequence"/>
</dbReference>
<evidence type="ECO:0000256" key="1">
    <source>
        <dbReference type="SAM" id="Phobius"/>
    </source>
</evidence>
<proteinExistence type="predicted"/>
<sequence length="544" mass="60039">MSGIFRESSAPYVLAILVGALSWLLNSAISELKNTRYIEYSISYTGTGKDREATVTLLNRSMSQPIDFGFFGFECLRATDAAGPCFRPLPESGQMVEFVRSGSIWMNSQPRSVATDTFNVDAVIPPQAQVSYLMGLTGDDAHVRVGYDLTSLKIEEVRSLKATILVRGPTLEGFILANYLKIIIIATIASAGLFGLWLLLEIVGSLPQRIATAIKDKTIKLIGYLREKIATYRWKNGRRTFAFPFAFLLTSMTVLASLPTEAGAEEIEIITKTNRNIPVEAAIFRRIQGSDWHPISEYRRDSTGIYKVKEPICNESVEYRVDVIQESAYVVMNESVSKTCTTPQVVFTNFRMVKFVTVKILNHKREPADEKRIDLEKFTEKDIWLTAFGSSNEAEINAERFSAQLASAIGNADYGKIAILGSEIASQLRDAGKPQDAEVFAALSFDATARGAAIRQNVDTSSVEFLVFDPLRGSVVLSEQGKALVRDYQAGQLGFEASSPALGKADWKTMRSLDGGQDVVSSRVRLPEGAVTEFRTEPFLSGMK</sequence>
<reference evidence="3" key="2">
    <citation type="submission" date="2023-07" db="EMBL/GenBank/DDBJ databases">
        <title>Ancylobacter moscoviensis sp. nov., facultatively methylotrophic bacteria from activated sludge and the reclassification of Starkeya novella (Starkey 1934) Kelly et al. 2000 as Ancylobacter novellus comb. nov., Starkeya koreensis Im et al. 2006 as Ancylobacter koreensis comb.nov., Angulomicrobium tetraedrale Vasil'eva et al. 1986 as Ancylobacter tetraedralis comb. nov., Angulomicrobium amanitiforme Fritz et al. 2004 as Ancylobacter amanitiformis comb. nov. and Methylorhabdus multivorans Doronina et al. 1996 as Ancylobacter multivorans comb. nov. and emended description of the genus Ancylobacter.</title>
        <authorList>
            <person name="Doronina N."/>
            <person name="Chemodurova A."/>
            <person name="Grouzdev D."/>
            <person name="Koziaeva V."/>
            <person name="Shi W."/>
            <person name="Wu L."/>
            <person name="Kaparullina E."/>
        </authorList>
    </citation>
    <scope>NUCLEOTIDE SEQUENCE [LARGE SCALE GENOMIC DNA]</scope>
    <source>
        <strain evidence="3">Jip08</strain>
    </source>
</reference>
<gene>
    <name evidence="2" type="ORF">MWN33_02325</name>
</gene>
<reference evidence="2 3" key="1">
    <citation type="submission" date="2022-04" db="EMBL/GenBank/DDBJ databases">
        <authorList>
            <person name="Grouzdev D.S."/>
            <person name="Pantiukh K.S."/>
            <person name="Krutkina M.S."/>
        </authorList>
    </citation>
    <scope>NUCLEOTIDE SEQUENCE [LARGE SCALE GENOMIC DNA]</scope>
    <source>
        <strain evidence="2 3">Jip08</strain>
    </source>
</reference>
<organism evidence="2 3">
    <name type="scientific">Ancylobacter koreensis</name>
    <dbReference type="NCBI Taxonomy" id="266121"/>
    <lineage>
        <taxon>Bacteria</taxon>
        <taxon>Pseudomonadati</taxon>
        <taxon>Pseudomonadota</taxon>
        <taxon>Alphaproteobacteria</taxon>
        <taxon>Hyphomicrobiales</taxon>
        <taxon>Xanthobacteraceae</taxon>
        <taxon>Ancylobacter</taxon>
    </lineage>
</organism>